<keyword evidence="8" id="KW-0282">Flagellum</keyword>
<dbReference type="PANTHER" id="PTHR34040:SF2">
    <property type="entry name" value="FLAGELLAR BIOSYNTHETIC PROTEIN FLIQ"/>
    <property type="match status" value="1"/>
</dbReference>
<evidence type="ECO:0000256" key="2">
    <source>
        <dbReference type="ARBA" id="ARBA00006156"/>
    </source>
</evidence>
<feature type="transmembrane region" description="Helical" evidence="7">
    <location>
        <begin position="51"/>
        <end position="70"/>
    </location>
</feature>
<evidence type="ECO:0000256" key="7">
    <source>
        <dbReference type="SAM" id="Phobius"/>
    </source>
</evidence>
<keyword evidence="8" id="KW-0969">Cilium</keyword>
<feature type="transmembrane region" description="Helical" evidence="7">
    <location>
        <begin position="17"/>
        <end position="39"/>
    </location>
</feature>
<dbReference type="Proteomes" id="UP000253606">
    <property type="component" value="Chromosome"/>
</dbReference>
<reference evidence="8 9" key="1">
    <citation type="journal article" date="2018" name="Front. Microbiol.">
        <title>Hydrolytic Capabilities as a Key to Environmental Success: Chitinolytic and Cellulolytic Acidobacteria From Acidic Sub-arctic Soils and Boreal Peatlands.</title>
        <authorList>
            <person name="Belova S.E."/>
            <person name="Ravin N.V."/>
            <person name="Pankratov T.A."/>
            <person name="Rakitin A.L."/>
            <person name="Ivanova A.A."/>
            <person name="Beletsky A.V."/>
            <person name="Mardanov A.V."/>
            <person name="Sinninghe Damste J.S."/>
            <person name="Dedysh S.N."/>
        </authorList>
    </citation>
    <scope>NUCLEOTIDE SEQUENCE [LARGE SCALE GENOMIC DNA]</scope>
    <source>
        <strain evidence="8 9">SBC82</strain>
    </source>
</reference>
<evidence type="ECO:0000313" key="9">
    <source>
        <dbReference type="Proteomes" id="UP000253606"/>
    </source>
</evidence>
<evidence type="ECO:0000313" key="8">
    <source>
        <dbReference type="EMBL" id="AXC09513.1"/>
    </source>
</evidence>
<organism evidence="8 9">
    <name type="scientific">Acidisarcina polymorpha</name>
    <dbReference type="NCBI Taxonomy" id="2211140"/>
    <lineage>
        <taxon>Bacteria</taxon>
        <taxon>Pseudomonadati</taxon>
        <taxon>Acidobacteriota</taxon>
        <taxon>Terriglobia</taxon>
        <taxon>Terriglobales</taxon>
        <taxon>Acidobacteriaceae</taxon>
        <taxon>Acidisarcina</taxon>
    </lineage>
</organism>
<comment type="similarity">
    <text evidence="2">Belongs to the FliQ/MopD/SpaQ family.</text>
</comment>
<gene>
    <name evidence="8" type="ORF">ACPOL_0128</name>
</gene>
<name>A0A2Z5FS16_9BACT</name>
<dbReference type="OrthoDB" id="9806440at2"/>
<evidence type="ECO:0000256" key="5">
    <source>
        <dbReference type="ARBA" id="ARBA00022989"/>
    </source>
</evidence>
<evidence type="ECO:0000256" key="6">
    <source>
        <dbReference type="ARBA" id="ARBA00023136"/>
    </source>
</evidence>
<dbReference type="PRINTS" id="PR00952">
    <property type="entry name" value="TYPE3IMQPROT"/>
</dbReference>
<dbReference type="GO" id="GO:0009306">
    <property type="term" value="P:protein secretion"/>
    <property type="evidence" value="ECO:0007669"/>
    <property type="project" value="InterPro"/>
</dbReference>
<evidence type="ECO:0000256" key="3">
    <source>
        <dbReference type="ARBA" id="ARBA00022475"/>
    </source>
</evidence>
<keyword evidence="5 7" id="KW-1133">Transmembrane helix</keyword>
<dbReference type="GO" id="GO:0005886">
    <property type="term" value="C:plasma membrane"/>
    <property type="evidence" value="ECO:0007669"/>
    <property type="project" value="UniProtKB-SubCell"/>
</dbReference>
<evidence type="ECO:0000256" key="4">
    <source>
        <dbReference type="ARBA" id="ARBA00022692"/>
    </source>
</evidence>
<evidence type="ECO:0000256" key="1">
    <source>
        <dbReference type="ARBA" id="ARBA00004651"/>
    </source>
</evidence>
<sequence>MSTDQVAELMRQLLREAMILGGPVLLAASVTSFLLSLVQTLTSLQEQTLTTVPRLLIVVALMLIGMPWFLGRLVTYTVRLFCDFHRFLG</sequence>
<dbReference type="AlphaFoldDB" id="A0A2Z5FS16"/>
<dbReference type="Pfam" id="PF01313">
    <property type="entry name" value="Bac_export_3"/>
    <property type="match status" value="1"/>
</dbReference>
<keyword evidence="9" id="KW-1185">Reference proteome</keyword>
<keyword evidence="6 7" id="KW-0472">Membrane</keyword>
<proteinExistence type="inferred from homology"/>
<keyword evidence="8" id="KW-0966">Cell projection</keyword>
<dbReference type="KEGG" id="abas:ACPOL_0128"/>
<dbReference type="InterPro" id="IPR002191">
    <property type="entry name" value="Bac_export_3"/>
</dbReference>
<dbReference type="RefSeq" id="WP_114205339.1">
    <property type="nucleotide sequence ID" value="NZ_CP030840.1"/>
</dbReference>
<accession>A0A2Z5FS16</accession>
<protein>
    <submittedName>
        <fullName evidence="8">Flagellar biosynthesis protein FliQ</fullName>
    </submittedName>
</protein>
<dbReference type="EMBL" id="CP030840">
    <property type="protein sequence ID" value="AXC09513.1"/>
    <property type="molecule type" value="Genomic_DNA"/>
</dbReference>
<dbReference type="PANTHER" id="PTHR34040">
    <property type="entry name" value="FLAGELLAR BIOSYNTHETIC PROTEIN FLIQ"/>
    <property type="match status" value="1"/>
</dbReference>
<keyword evidence="4 7" id="KW-0812">Transmembrane</keyword>
<keyword evidence="3" id="KW-1003">Cell membrane</keyword>
<comment type="subcellular location">
    <subcellularLocation>
        <location evidence="1">Cell membrane</location>
        <topology evidence="1">Multi-pass membrane protein</topology>
    </subcellularLocation>
</comment>